<name>A0ABN8J3G8_9NEOP</name>
<keyword evidence="3" id="KW-1185">Reference proteome</keyword>
<feature type="compositionally biased region" description="Low complexity" evidence="1">
    <location>
        <begin position="1"/>
        <end position="14"/>
    </location>
</feature>
<gene>
    <name evidence="2" type="ORF">IPOD504_LOCUS15541</name>
</gene>
<dbReference type="EMBL" id="OW152819">
    <property type="protein sequence ID" value="CAH2073230.1"/>
    <property type="molecule type" value="Genomic_DNA"/>
</dbReference>
<protein>
    <submittedName>
        <fullName evidence="2">Uncharacterized protein</fullName>
    </submittedName>
</protein>
<evidence type="ECO:0000256" key="1">
    <source>
        <dbReference type="SAM" id="MobiDB-lite"/>
    </source>
</evidence>
<organism evidence="2 3">
    <name type="scientific">Iphiclides podalirius</name>
    <name type="common">scarce swallowtail</name>
    <dbReference type="NCBI Taxonomy" id="110791"/>
    <lineage>
        <taxon>Eukaryota</taxon>
        <taxon>Metazoa</taxon>
        <taxon>Ecdysozoa</taxon>
        <taxon>Arthropoda</taxon>
        <taxon>Hexapoda</taxon>
        <taxon>Insecta</taxon>
        <taxon>Pterygota</taxon>
        <taxon>Neoptera</taxon>
        <taxon>Endopterygota</taxon>
        <taxon>Lepidoptera</taxon>
        <taxon>Glossata</taxon>
        <taxon>Ditrysia</taxon>
        <taxon>Papilionoidea</taxon>
        <taxon>Papilionidae</taxon>
        <taxon>Papilioninae</taxon>
        <taxon>Iphiclides</taxon>
    </lineage>
</organism>
<accession>A0ABN8J3G8</accession>
<feature type="region of interest" description="Disordered" evidence="1">
    <location>
        <begin position="1"/>
        <end position="32"/>
    </location>
</feature>
<feature type="compositionally biased region" description="Low complexity" evidence="1">
    <location>
        <begin position="23"/>
        <end position="32"/>
    </location>
</feature>
<dbReference type="Proteomes" id="UP000837857">
    <property type="component" value="Chromosome 7"/>
</dbReference>
<proteinExistence type="predicted"/>
<sequence length="96" mass="10281">MFSLSLLSKASSVSGPAQRKPSRSAASASDLSRASVVIARGRLPGADTTKARLLHRGQQYSTARRPAGAATRFIATGAADEILKAHDHQMYQRLQF</sequence>
<evidence type="ECO:0000313" key="2">
    <source>
        <dbReference type="EMBL" id="CAH2073230.1"/>
    </source>
</evidence>
<evidence type="ECO:0000313" key="3">
    <source>
        <dbReference type="Proteomes" id="UP000837857"/>
    </source>
</evidence>
<feature type="non-terminal residue" evidence="2">
    <location>
        <position position="96"/>
    </location>
</feature>
<reference evidence="2" key="1">
    <citation type="submission" date="2022-03" db="EMBL/GenBank/DDBJ databases">
        <authorList>
            <person name="Martin H S."/>
        </authorList>
    </citation>
    <scope>NUCLEOTIDE SEQUENCE</scope>
</reference>